<sequence>MLDPDPTPITEGTYAVPAGHLAVVVHHLTCTTPLPPRKKPKGLVLRREKRMYPNVYRELFRMVGRDWLWTSRLMIEDDALLKILLDPGVAIFTLHSDDGPMGMVELDIGDPTYPEISFFGLVPAAMGQGVGGWLMSHVLQTLFDGGAEKVRLNTCTLDSPQALRFYLRVGFKAERREVRVFPDPRAVGLLDEDAAPFVPRL</sequence>
<reference evidence="4 5" key="1">
    <citation type="submission" date="2017-03" db="EMBL/GenBank/DDBJ databases">
        <authorList>
            <person name="Afonso C.L."/>
            <person name="Miller P.J."/>
            <person name="Scott M.A."/>
            <person name="Spackman E."/>
            <person name="Goraichik I."/>
            <person name="Dimitrov K.M."/>
            <person name="Suarez D.L."/>
            <person name="Swayne D.E."/>
        </authorList>
    </citation>
    <scope>NUCLEOTIDE SEQUENCE [LARGE SCALE GENOMIC DNA]</scope>
    <source>
        <strain evidence="4 5">CECT 7066</strain>
    </source>
</reference>
<dbReference type="AlphaFoldDB" id="A0A1Y5TCP9"/>
<proteinExistence type="predicted"/>
<feature type="domain" description="N-acetyltransferase" evidence="3">
    <location>
        <begin position="43"/>
        <end position="196"/>
    </location>
</feature>
<dbReference type="EMBL" id="FWFV01000009">
    <property type="protein sequence ID" value="SLN60993.1"/>
    <property type="molecule type" value="Genomic_DNA"/>
</dbReference>
<dbReference type="PANTHER" id="PTHR43877:SF2">
    <property type="entry name" value="AMINOALKYLPHOSPHONATE N-ACETYLTRANSFERASE-RELATED"/>
    <property type="match status" value="1"/>
</dbReference>
<dbReference type="OrthoDB" id="275336at2"/>
<gene>
    <name evidence="4" type="ORF">PAM7066_03031</name>
</gene>
<dbReference type="PROSITE" id="PS51186">
    <property type="entry name" value="GNAT"/>
    <property type="match status" value="1"/>
</dbReference>
<accession>A0A1Y5TCP9</accession>
<keyword evidence="5" id="KW-1185">Reference proteome</keyword>
<dbReference type="Gene3D" id="3.40.630.30">
    <property type="match status" value="1"/>
</dbReference>
<evidence type="ECO:0000259" key="3">
    <source>
        <dbReference type="PROSITE" id="PS51186"/>
    </source>
</evidence>
<dbReference type="CDD" id="cd04301">
    <property type="entry name" value="NAT_SF"/>
    <property type="match status" value="1"/>
</dbReference>
<evidence type="ECO:0000256" key="2">
    <source>
        <dbReference type="ARBA" id="ARBA00023315"/>
    </source>
</evidence>
<dbReference type="SUPFAM" id="SSF55729">
    <property type="entry name" value="Acyl-CoA N-acyltransferases (Nat)"/>
    <property type="match status" value="1"/>
</dbReference>
<evidence type="ECO:0000256" key="1">
    <source>
        <dbReference type="ARBA" id="ARBA00022679"/>
    </source>
</evidence>
<organism evidence="4 5">
    <name type="scientific">Palleronia marisminoris</name>
    <dbReference type="NCBI Taxonomy" id="315423"/>
    <lineage>
        <taxon>Bacteria</taxon>
        <taxon>Pseudomonadati</taxon>
        <taxon>Pseudomonadota</taxon>
        <taxon>Alphaproteobacteria</taxon>
        <taxon>Rhodobacterales</taxon>
        <taxon>Roseobacteraceae</taxon>
        <taxon>Palleronia</taxon>
    </lineage>
</organism>
<dbReference type="Pfam" id="PF00583">
    <property type="entry name" value="Acetyltransf_1"/>
    <property type="match status" value="1"/>
</dbReference>
<keyword evidence="1 4" id="KW-0808">Transferase</keyword>
<dbReference type="STRING" id="315423.SAMN04488020_11047"/>
<keyword evidence="2" id="KW-0012">Acyltransferase</keyword>
<dbReference type="InterPro" id="IPR000182">
    <property type="entry name" value="GNAT_dom"/>
</dbReference>
<evidence type="ECO:0000313" key="5">
    <source>
        <dbReference type="Proteomes" id="UP000193870"/>
    </source>
</evidence>
<evidence type="ECO:0000313" key="4">
    <source>
        <dbReference type="EMBL" id="SLN60993.1"/>
    </source>
</evidence>
<dbReference type="InterPro" id="IPR016181">
    <property type="entry name" value="Acyl_CoA_acyltransferase"/>
</dbReference>
<dbReference type="RefSeq" id="WP_085855023.1">
    <property type="nucleotide sequence ID" value="NZ_FOPF01000010.1"/>
</dbReference>
<dbReference type="Proteomes" id="UP000193870">
    <property type="component" value="Unassembled WGS sequence"/>
</dbReference>
<dbReference type="GO" id="GO:0016747">
    <property type="term" value="F:acyltransferase activity, transferring groups other than amino-acyl groups"/>
    <property type="evidence" value="ECO:0007669"/>
    <property type="project" value="InterPro"/>
</dbReference>
<protein>
    <submittedName>
        <fullName evidence="4">Acetyltransferase (GNAT) family protein</fullName>
    </submittedName>
</protein>
<name>A0A1Y5TCP9_9RHOB</name>
<dbReference type="PANTHER" id="PTHR43877">
    <property type="entry name" value="AMINOALKYLPHOSPHONATE N-ACETYLTRANSFERASE-RELATED-RELATED"/>
    <property type="match status" value="1"/>
</dbReference>
<dbReference type="InterPro" id="IPR050832">
    <property type="entry name" value="Bact_Acetyltransf"/>
</dbReference>